<keyword evidence="2" id="KW-1185">Reference proteome</keyword>
<dbReference type="RefSeq" id="WP_096805815.1">
    <property type="nucleotide sequence ID" value="NZ_CP022196.1"/>
</dbReference>
<proteinExistence type="predicted"/>
<dbReference type="KEGG" id="ceh:CEW89_10055"/>
<dbReference type="OrthoDB" id="7870592at2"/>
<protein>
    <submittedName>
        <fullName evidence="1">Uncharacterized protein</fullName>
    </submittedName>
</protein>
<dbReference type="Proteomes" id="UP000217935">
    <property type="component" value="Chromosome"/>
</dbReference>
<evidence type="ECO:0000313" key="1">
    <source>
        <dbReference type="EMBL" id="ATG47875.1"/>
    </source>
</evidence>
<dbReference type="STRING" id="1758178.GCA_001550095_03340"/>
<name>A0A291GCE8_9RHOB</name>
<evidence type="ECO:0000313" key="2">
    <source>
        <dbReference type="Proteomes" id="UP000217935"/>
    </source>
</evidence>
<dbReference type="AlphaFoldDB" id="A0A291GCE8"/>
<accession>A0A291GCE8</accession>
<organism evidence="1 2">
    <name type="scientific">Celeribacter ethanolicus</name>
    <dbReference type="NCBI Taxonomy" id="1758178"/>
    <lineage>
        <taxon>Bacteria</taxon>
        <taxon>Pseudomonadati</taxon>
        <taxon>Pseudomonadota</taxon>
        <taxon>Alphaproteobacteria</taxon>
        <taxon>Rhodobacterales</taxon>
        <taxon>Roseobacteraceae</taxon>
        <taxon>Celeribacter</taxon>
    </lineage>
</organism>
<gene>
    <name evidence="1" type="ORF">CEW89_10055</name>
</gene>
<dbReference type="EMBL" id="CP022196">
    <property type="protein sequence ID" value="ATG47875.1"/>
    <property type="molecule type" value="Genomic_DNA"/>
</dbReference>
<sequence length="66" mass="7245">MLFLVPLIVIALYVGMYLMRSNKTGACRWRQVGKDEAGVRWRCPVCGAEAETVAGEPKFCGGQGPR</sequence>
<reference evidence="1 2" key="1">
    <citation type="submission" date="2017-06" db="EMBL/GenBank/DDBJ databases">
        <title>Celeribacter sp. TSPH2 complete genome sequence.</title>
        <authorList>
            <person name="Woo J.-H."/>
            <person name="Kim H.-S."/>
        </authorList>
    </citation>
    <scope>NUCLEOTIDE SEQUENCE [LARGE SCALE GENOMIC DNA]</scope>
    <source>
        <strain evidence="1 2">TSPH2</strain>
    </source>
</reference>